<proteinExistence type="predicted"/>
<keyword evidence="1" id="KW-0812">Transmembrane</keyword>
<dbReference type="OrthoDB" id="1092930at2"/>
<organism evidence="2 3">
    <name type="scientific">Olivibacter domesticus</name>
    <name type="common">Pseudosphingobacterium domesticum</name>
    <dbReference type="NCBI Taxonomy" id="407022"/>
    <lineage>
        <taxon>Bacteria</taxon>
        <taxon>Pseudomonadati</taxon>
        <taxon>Bacteroidota</taxon>
        <taxon>Sphingobacteriia</taxon>
        <taxon>Sphingobacteriales</taxon>
        <taxon>Sphingobacteriaceae</taxon>
        <taxon>Olivibacter</taxon>
    </lineage>
</organism>
<reference evidence="3" key="1">
    <citation type="submission" date="2016-10" db="EMBL/GenBank/DDBJ databases">
        <authorList>
            <person name="Varghese N."/>
            <person name="Submissions S."/>
        </authorList>
    </citation>
    <scope>NUCLEOTIDE SEQUENCE [LARGE SCALE GENOMIC DNA]</scope>
    <source>
        <strain evidence="3">DSM 18733</strain>
    </source>
</reference>
<protein>
    <recommendedName>
        <fullName evidence="4">DUF4270 domain-containing protein</fullName>
    </recommendedName>
</protein>
<keyword evidence="1" id="KW-1133">Transmembrane helix</keyword>
<evidence type="ECO:0000256" key="1">
    <source>
        <dbReference type="SAM" id="Phobius"/>
    </source>
</evidence>
<dbReference type="Pfam" id="PF14092">
    <property type="entry name" value="DUF4270"/>
    <property type="match status" value="1"/>
</dbReference>
<dbReference type="STRING" id="407022.SAMN05661044_00565"/>
<keyword evidence="3" id="KW-1185">Reference proteome</keyword>
<keyword evidence="1" id="KW-0472">Membrane</keyword>
<evidence type="ECO:0000313" key="3">
    <source>
        <dbReference type="Proteomes" id="UP000199421"/>
    </source>
</evidence>
<sequence>MDNFFPLQKFIACIGINWIFFLLISFVSCKKDGNISLYNSNDTIGAEITDSITVRTATYQLDPLPSNGKGIMLVGEIDDVATGKMAVSSYFRIGNSGISSVTLPEDAVFDSLSLALPYQGYYYGDTTLNQQLSVHRVTEDIELIDESNAWEEDEKPVFASGSTLFTNSTFAYEPNALGSVSFHPKPNTKEDTVFISMNQSFGQDLWQKIKDANSQVTNADEFLEYIKGFSLVSANKSGVVTAFPTDSITMDLHYSYTRSSDGKVVQGKLQLKVDDINYQFNSIKIDRSASLLKALPATVEGEISSAETDHQVMLQGISGLVTKIQFPYLHEFVNRNDVVINKAELIIETPPTTHEPYTPPPSLNIMLANQYGVPTSLLTASYETTTQTAYLQDDQSGGTGNGKYVFNLLEYVSNYRKAVEDTKSSLYLSIPVSDLLTKVDRLIIGSNGETPLIKLRILYTKY</sequence>
<dbReference type="AlphaFoldDB" id="A0A1H7I4G7"/>
<feature type="transmembrane region" description="Helical" evidence="1">
    <location>
        <begin position="7"/>
        <end position="27"/>
    </location>
</feature>
<name>A0A1H7I4G7_OLID1</name>
<dbReference type="Proteomes" id="UP000199421">
    <property type="component" value="Unassembled WGS sequence"/>
</dbReference>
<accession>A0A1H7I4G7</accession>
<dbReference type="EMBL" id="FOAF01000001">
    <property type="protein sequence ID" value="SEK56722.1"/>
    <property type="molecule type" value="Genomic_DNA"/>
</dbReference>
<dbReference type="InterPro" id="IPR025366">
    <property type="entry name" value="DUF4270"/>
</dbReference>
<evidence type="ECO:0008006" key="4">
    <source>
        <dbReference type="Google" id="ProtNLM"/>
    </source>
</evidence>
<evidence type="ECO:0000313" key="2">
    <source>
        <dbReference type="EMBL" id="SEK56722.1"/>
    </source>
</evidence>
<dbReference type="RefSeq" id="WP_093318026.1">
    <property type="nucleotide sequence ID" value="NZ_FOAF01000001.1"/>
</dbReference>
<gene>
    <name evidence="2" type="ORF">SAMN05661044_00565</name>
</gene>